<evidence type="ECO:0000313" key="3">
    <source>
        <dbReference type="Proteomes" id="UP001203880"/>
    </source>
</evidence>
<keyword evidence="3" id="KW-1185">Reference proteome</keyword>
<dbReference type="PROSITE" id="PS51186">
    <property type="entry name" value="GNAT"/>
    <property type="match status" value="1"/>
</dbReference>
<dbReference type="EMBL" id="JAMFMB010000005">
    <property type="protein sequence ID" value="MCL6283123.1"/>
    <property type="molecule type" value="Genomic_DNA"/>
</dbReference>
<dbReference type="InterPro" id="IPR016181">
    <property type="entry name" value="Acyl_CoA_acyltransferase"/>
</dbReference>
<dbReference type="InterPro" id="IPR039143">
    <property type="entry name" value="GNPNAT1-like"/>
</dbReference>
<accession>A0ABT0Q1T1</accession>
<dbReference type="Pfam" id="PF00583">
    <property type="entry name" value="Acetyltransf_1"/>
    <property type="match status" value="1"/>
</dbReference>
<reference evidence="2" key="1">
    <citation type="submission" date="2022-05" db="EMBL/GenBank/DDBJ databases">
        <authorList>
            <person name="Park J.-S."/>
        </authorList>
    </citation>
    <scope>NUCLEOTIDE SEQUENCE</scope>
    <source>
        <strain evidence="2">2012CJ41-6</strain>
    </source>
</reference>
<dbReference type="InterPro" id="IPR000182">
    <property type="entry name" value="GNAT_dom"/>
</dbReference>
<comment type="caution">
    <text evidence="2">The sequence shown here is derived from an EMBL/GenBank/DDBJ whole genome shotgun (WGS) entry which is preliminary data.</text>
</comment>
<dbReference type="PANTHER" id="PTHR13355">
    <property type="entry name" value="GLUCOSAMINE 6-PHOSPHATE N-ACETYLTRANSFERASE"/>
    <property type="match status" value="1"/>
</dbReference>
<organism evidence="2 3">
    <name type="scientific">Ruegeria spongiae</name>
    <dbReference type="NCBI Taxonomy" id="2942209"/>
    <lineage>
        <taxon>Bacteria</taxon>
        <taxon>Pseudomonadati</taxon>
        <taxon>Pseudomonadota</taxon>
        <taxon>Alphaproteobacteria</taxon>
        <taxon>Rhodobacterales</taxon>
        <taxon>Roseobacteraceae</taxon>
        <taxon>Ruegeria</taxon>
    </lineage>
</organism>
<dbReference type="SUPFAM" id="SSF55729">
    <property type="entry name" value="Acyl-CoA N-acyltransferases (Nat)"/>
    <property type="match status" value="1"/>
</dbReference>
<evidence type="ECO:0000313" key="2">
    <source>
        <dbReference type="EMBL" id="MCL6283123.1"/>
    </source>
</evidence>
<sequence length="136" mass="15218">MLELYTHLTPNNVPFSLKTAEEIFRKFLVYEGSAILLGEVDGKPVSSCTLVIIPNLTRGGTPYALVENVVTHADSRSRGYGKRILDAASERAWDQGCYKVMLMTGSSARATLDFYERAGFKQTKTGFQKRRAHEVR</sequence>
<dbReference type="PANTHER" id="PTHR13355:SF11">
    <property type="entry name" value="GLUCOSAMINE 6-PHOSPHATE N-ACETYLTRANSFERASE"/>
    <property type="match status" value="1"/>
</dbReference>
<proteinExistence type="predicted"/>
<evidence type="ECO:0000259" key="1">
    <source>
        <dbReference type="PROSITE" id="PS51186"/>
    </source>
</evidence>
<name>A0ABT0Q1T1_9RHOB</name>
<protein>
    <submittedName>
        <fullName evidence="2">GNAT family N-acetyltransferase</fullName>
    </submittedName>
</protein>
<gene>
    <name evidence="2" type="ORF">M3P21_06210</name>
</gene>
<feature type="domain" description="N-acetyltransferase" evidence="1">
    <location>
        <begin position="1"/>
        <end position="136"/>
    </location>
</feature>
<dbReference type="Gene3D" id="3.40.630.30">
    <property type="match status" value="1"/>
</dbReference>
<dbReference type="CDD" id="cd04301">
    <property type="entry name" value="NAT_SF"/>
    <property type="match status" value="1"/>
</dbReference>
<dbReference type="Proteomes" id="UP001203880">
    <property type="component" value="Unassembled WGS sequence"/>
</dbReference>